<keyword evidence="4" id="KW-1133">Transmembrane helix</keyword>
<keyword evidence="4" id="KW-0472">Membrane</keyword>
<evidence type="ECO:0000313" key="6">
    <source>
        <dbReference type="EMBL" id="EAR28393.1"/>
    </source>
</evidence>
<dbReference type="STRING" id="87626.PTD2_21297"/>
<sequence length="456" mass="51292">MQTKNTAKPHTFSFRWSLEQTLICFALLSCLLSSVACYILLDQVVLHQSLPILGTLCFIALFGWLFMLFYRTVINSFHRNQAHLDAILNEDYNQIVKPSYPAGCVNTLQQQLIALSESLYQKKSRYDQHVFLVYQLIAHFNVPIVVLDQRDKLDYANQAYGDLKGMPWQSLRHMGVSSLGLVFNNGQWQFSDVITQQHWQIRHSEFVEQGQTHQLLVMINISSALRESQLNAWQQIIRVLGHEIRNSLTPVASMAESLASQLTTERQQQALGIISERCNHLNEFVGRYASINQRLTLTPSLIDCEPLIEQIKLLYPKAQITAAIDCSPIYADRTFLFQVLINLIKNAVEASAEPAKISVNISAQISLNTSAPNSRQKAPSIYQIIVKDCGQGLANPDNIFVPFYTTKQGGQGIGLSFCRNIIEQHGGSLTLTNNTDQPGASATILLPYLHRELGCK</sequence>
<dbReference type="Gene3D" id="3.30.565.10">
    <property type="entry name" value="Histidine kinase-like ATPase, C-terminal domain"/>
    <property type="match status" value="1"/>
</dbReference>
<keyword evidence="6" id="KW-0808">Transferase</keyword>
<dbReference type="eggNOG" id="COG5000">
    <property type="taxonomic scope" value="Bacteria"/>
</dbReference>
<keyword evidence="4" id="KW-0812">Transmembrane</keyword>
<dbReference type="Pfam" id="PF02518">
    <property type="entry name" value="HATPase_c"/>
    <property type="match status" value="1"/>
</dbReference>
<dbReference type="PROSITE" id="PS51257">
    <property type="entry name" value="PROKAR_LIPOPROTEIN"/>
    <property type="match status" value="1"/>
</dbReference>
<dbReference type="HOGENOM" id="CLU_000445_114_4_6"/>
<protein>
    <recommendedName>
        <fullName evidence="2">histidine kinase</fullName>
        <ecNumber evidence="2">2.7.13.3</ecNumber>
    </recommendedName>
</protein>
<accession>A4CAI5</accession>
<comment type="catalytic activity">
    <reaction evidence="1">
        <text>ATP + protein L-histidine = ADP + protein N-phospho-L-histidine.</text>
        <dbReference type="EC" id="2.7.13.3"/>
    </reaction>
</comment>
<feature type="domain" description="Histidine kinase" evidence="5">
    <location>
        <begin position="239"/>
        <end position="450"/>
    </location>
</feature>
<keyword evidence="7" id="KW-1185">Reference proteome</keyword>
<comment type="caution">
    <text evidence="6">The sequence shown here is derived from an EMBL/GenBank/DDBJ whole genome shotgun (WGS) entry which is preliminary data.</text>
</comment>
<dbReference type="InterPro" id="IPR003661">
    <property type="entry name" value="HisK_dim/P_dom"/>
</dbReference>
<dbReference type="AlphaFoldDB" id="A4CAI5"/>
<dbReference type="EC" id="2.7.13.3" evidence="2"/>
<organism evidence="6 7">
    <name type="scientific">Pseudoalteromonas tunicata D2</name>
    <dbReference type="NCBI Taxonomy" id="87626"/>
    <lineage>
        <taxon>Bacteria</taxon>
        <taxon>Pseudomonadati</taxon>
        <taxon>Pseudomonadota</taxon>
        <taxon>Gammaproteobacteria</taxon>
        <taxon>Alteromonadales</taxon>
        <taxon>Pseudoalteromonadaceae</taxon>
        <taxon>Pseudoalteromonas</taxon>
    </lineage>
</organism>
<dbReference type="InterPro" id="IPR003594">
    <property type="entry name" value="HATPase_dom"/>
</dbReference>
<dbReference type="PRINTS" id="PR00344">
    <property type="entry name" value="BCTRLSENSOR"/>
</dbReference>
<dbReference type="OrthoDB" id="1931120at2"/>
<evidence type="ECO:0000256" key="1">
    <source>
        <dbReference type="ARBA" id="ARBA00000085"/>
    </source>
</evidence>
<dbReference type="SUPFAM" id="SSF47384">
    <property type="entry name" value="Homodimeric domain of signal transducing histidine kinase"/>
    <property type="match status" value="1"/>
</dbReference>
<evidence type="ECO:0000256" key="3">
    <source>
        <dbReference type="ARBA" id="ARBA00022553"/>
    </source>
</evidence>
<feature type="transmembrane region" description="Helical" evidence="4">
    <location>
        <begin position="21"/>
        <end position="41"/>
    </location>
</feature>
<evidence type="ECO:0000259" key="5">
    <source>
        <dbReference type="PROSITE" id="PS50109"/>
    </source>
</evidence>
<dbReference type="PROSITE" id="PS50109">
    <property type="entry name" value="HIS_KIN"/>
    <property type="match status" value="1"/>
</dbReference>
<evidence type="ECO:0000313" key="7">
    <source>
        <dbReference type="Proteomes" id="UP000006201"/>
    </source>
</evidence>
<dbReference type="RefSeq" id="WP_009840221.1">
    <property type="nucleotide sequence ID" value="NZ_CH959301.1"/>
</dbReference>
<dbReference type="GO" id="GO:0000155">
    <property type="term" value="F:phosphorelay sensor kinase activity"/>
    <property type="evidence" value="ECO:0007669"/>
    <property type="project" value="InterPro"/>
</dbReference>
<dbReference type="Pfam" id="PF00512">
    <property type="entry name" value="HisKA"/>
    <property type="match status" value="1"/>
</dbReference>
<feature type="transmembrane region" description="Helical" evidence="4">
    <location>
        <begin position="53"/>
        <end position="70"/>
    </location>
</feature>
<dbReference type="Gene3D" id="1.10.287.130">
    <property type="match status" value="1"/>
</dbReference>
<dbReference type="InterPro" id="IPR005467">
    <property type="entry name" value="His_kinase_dom"/>
</dbReference>
<gene>
    <name evidence="6" type="ORF">PTD2_21297</name>
</gene>
<keyword evidence="6" id="KW-0418">Kinase</keyword>
<dbReference type="InterPro" id="IPR036890">
    <property type="entry name" value="HATPase_C_sf"/>
</dbReference>
<keyword evidence="3" id="KW-0597">Phosphoprotein</keyword>
<dbReference type="SUPFAM" id="SSF55874">
    <property type="entry name" value="ATPase domain of HSP90 chaperone/DNA topoisomerase II/histidine kinase"/>
    <property type="match status" value="1"/>
</dbReference>
<dbReference type="SMART" id="SM00387">
    <property type="entry name" value="HATPase_c"/>
    <property type="match status" value="1"/>
</dbReference>
<reference evidence="6 7" key="1">
    <citation type="submission" date="2006-02" db="EMBL/GenBank/DDBJ databases">
        <authorList>
            <person name="Moran M.A."/>
            <person name="Kjelleberg S."/>
            <person name="Egan S."/>
            <person name="Saunders N."/>
            <person name="Thomas T."/>
            <person name="Ferriera S."/>
            <person name="Johnson J."/>
            <person name="Kravitz S."/>
            <person name="Halpern A."/>
            <person name="Remington K."/>
            <person name="Beeson K."/>
            <person name="Tran B."/>
            <person name="Rogers Y.-H."/>
            <person name="Friedman R."/>
            <person name="Venter J.C."/>
        </authorList>
    </citation>
    <scope>NUCLEOTIDE SEQUENCE [LARGE SCALE GENOMIC DNA]</scope>
    <source>
        <strain evidence="6 7">D2</strain>
    </source>
</reference>
<dbReference type="PANTHER" id="PTHR43547">
    <property type="entry name" value="TWO-COMPONENT HISTIDINE KINASE"/>
    <property type="match status" value="1"/>
</dbReference>
<dbReference type="InterPro" id="IPR004358">
    <property type="entry name" value="Sig_transdc_His_kin-like_C"/>
</dbReference>
<evidence type="ECO:0000256" key="4">
    <source>
        <dbReference type="SAM" id="Phobius"/>
    </source>
</evidence>
<dbReference type="Proteomes" id="UP000006201">
    <property type="component" value="Unassembled WGS sequence"/>
</dbReference>
<dbReference type="InterPro" id="IPR036097">
    <property type="entry name" value="HisK_dim/P_sf"/>
</dbReference>
<evidence type="ECO:0000256" key="2">
    <source>
        <dbReference type="ARBA" id="ARBA00012438"/>
    </source>
</evidence>
<dbReference type="CDD" id="cd00082">
    <property type="entry name" value="HisKA"/>
    <property type="match status" value="1"/>
</dbReference>
<dbReference type="PANTHER" id="PTHR43547:SF2">
    <property type="entry name" value="HYBRID SIGNAL TRANSDUCTION HISTIDINE KINASE C"/>
    <property type="match status" value="1"/>
</dbReference>
<dbReference type="EMBL" id="AAOH01000004">
    <property type="protein sequence ID" value="EAR28393.1"/>
    <property type="molecule type" value="Genomic_DNA"/>
</dbReference>
<proteinExistence type="predicted"/>
<name>A4CAI5_9GAMM</name>